<evidence type="ECO:0000313" key="3">
    <source>
        <dbReference type="Proteomes" id="UP001151760"/>
    </source>
</evidence>
<dbReference type="Proteomes" id="UP001151760">
    <property type="component" value="Unassembled WGS sequence"/>
</dbReference>
<reference evidence="2" key="1">
    <citation type="journal article" date="2022" name="Int. J. Mol. Sci.">
        <title>Draft Genome of Tanacetum Coccineum: Genomic Comparison of Closely Related Tanacetum-Family Plants.</title>
        <authorList>
            <person name="Yamashiro T."/>
            <person name="Shiraishi A."/>
            <person name="Nakayama K."/>
            <person name="Satake H."/>
        </authorList>
    </citation>
    <scope>NUCLEOTIDE SEQUENCE</scope>
</reference>
<accession>A0ABQ5BXT0</accession>
<comment type="caution">
    <text evidence="2">The sequence shown here is derived from an EMBL/GenBank/DDBJ whole genome shotgun (WGS) entry which is preliminary data.</text>
</comment>
<evidence type="ECO:0000313" key="2">
    <source>
        <dbReference type="EMBL" id="GJT18612.1"/>
    </source>
</evidence>
<organism evidence="2 3">
    <name type="scientific">Tanacetum coccineum</name>
    <dbReference type="NCBI Taxonomy" id="301880"/>
    <lineage>
        <taxon>Eukaryota</taxon>
        <taxon>Viridiplantae</taxon>
        <taxon>Streptophyta</taxon>
        <taxon>Embryophyta</taxon>
        <taxon>Tracheophyta</taxon>
        <taxon>Spermatophyta</taxon>
        <taxon>Magnoliopsida</taxon>
        <taxon>eudicotyledons</taxon>
        <taxon>Gunneridae</taxon>
        <taxon>Pentapetalae</taxon>
        <taxon>asterids</taxon>
        <taxon>campanulids</taxon>
        <taxon>Asterales</taxon>
        <taxon>Asteraceae</taxon>
        <taxon>Asteroideae</taxon>
        <taxon>Anthemideae</taxon>
        <taxon>Anthemidinae</taxon>
        <taxon>Tanacetum</taxon>
    </lineage>
</organism>
<name>A0ABQ5BXT0_9ASTR</name>
<proteinExistence type="predicted"/>
<gene>
    <name evidence="2" type="ORF">Tco_0877318</name>
</gene>
<evidence type="ECO:0000256" key="1">
    <source>
        <dbReference type="SAM" id="MobiDB-lite"/>
    </source>
</evidence>
<sequence>MGRVPGQMEFHGGFQPERLDPLSVSWSTWWFRDLLAYIKLSLGSSIYRVWKLVDTPYRAMWDTAYWGFLAFVTGDNDEQPADKEVTKADWFKKPERPPTPDPDWSKRQQVDFRPPQTWISQVARAEEPPTSFDELNDTSFDFSAFVMNRLKIPNLTQEILVGPAFNLLKGTCKSITELEYHLEECSKATTERLDWHNPKNKLYPFDLRKPLPLIQDHRGRQIIPQDYFINKDLEYLKGGDLSRRYSTSVTKTKAATYDLKWIKDLGPKRQRFYGYASNMTSSKDVYSRRRIIAVTRLKIMKMYDYGHLEEIEVRRDDQKLYTFKEGDFKRLRLQDIEDMLLLLVQQKLTNIIIKE</sequence>
<reference evidence="2" key="2">
    <citation type="submission" date="2022-01" db="EMBL/GenBank/DDBJ databases">
        <authorList>
            <person name="Yamashiro T."/>
            <person name="Shiraishi A."/>
            <person name="Satake H."/>
            <person name="Nakayama K."/>
        </authorList>
    </citation>
    <scope>NUCLEOTIDE SEQUENCE</scope>
</reference>
<protein>
    <submittedName>
        <fullName evidence="2">Uncharacterized protein</fullName>
    </submittedName>
</protein>
<feature type="region of interest" description="Disordered" evidence="1">
    <location>
        <begin position="80"/>
        <end position="108"/>
    </location>
</feature>
<dbReference type="EMBL" id="BQNB010013650">
    <property type="protein sequence ID" value="GJT18612.1"/>
    <property type="molecule type" value="Genomic_DNA"/>
</dbReference>
<keyword evidence="3" id="KW-1185">Reference proteome</keyword>